<evidence type="ECO:0000313" key="7">
    <source>
        <dbReference type="Proteomes" id="UP001396334"/>
    </source>
</evidence>
<protein>
    <recommendedName>
        <fullName evidence="5">Large ribosomal subunit protein uL2 C-terminal domain-containing protein</fullName>
    </recommendedName>
</protein>
<dbReference type="InterPro" id="IPR014726">
    <property type="entry name" value="Ribosomal_uL2_dom3"/>
</dbReference>
<feature type="region of interest" description="Disordered" evidence="4">
    <location>
        <begin position="68"/>
        <end position="120"/>
    </location>
</feature>
<evidence type="ECO:0000259" key="5">
    <source>
        <dbReference type="SMART" id="SM01382"/>
    </source>
</evidence>
<dbReference type="Pfam" id="PF03947">
    <property type="entry name" value="Ribosomal_L2_C"/>
    <property type="match status" value="1"/>
</dbReference>
<dbReference type="EMBL" id="JBBPBN010000036">
    <property type="protein sequence ID" value="KAK9001256.1"/>
    <property type="molecule type" value="Genomic_DNA"/>
</dbReference>
<evidence type="ECO:0000313" key="6">
    <source>
        <dbReference type="EMBL" id="KAK9001256.1"/>
    </source>
</evidence>
<keyword evidence="2" id="KW-0689">Ribosomal protein</keyword>
<evidence type="ECO:0000256" key="1">
    <source>
        <dbReference type="ARBA" id="ARBA00005636"/>
    </source>
</evidence>
<dbReference type="InterPro" id="IPR008991">
    <property type="entry name" value="Translation_prot_SH3-like_sf"/>
</dbReference>
<evidence type="ECO:0000256" key="2">
    <source>
        <dbReference type="ARBA" id="ARBA00022980"/>
    </source>
</evidence>
<evidence type="ECO:0000256" key="3">
    <source>
        <dbReference type="ARBA" id="ARBA00023274"/>
    </source>
</evidence>
<dbReference type="InterPro" id="IPR022669">
    <property type="entry name" value="Ribosomal_uL2_C"/>
</dbReference>
<proteinExistence type="inferred from homology"/>
<accession>A0ABR2QKQ8</accession>
<name>A0ABR2QKQ8_9ROSI</name>
<keyword evidence="7" id="KW-1185">Reference proteome</keyword>
<dbReference type="InterPro" id="IPR022671">
    <property type="entry name" value="Ribosomal_uL2_CS"/>
</dbReference>
<comment type="caution">
    <text evidence="6">The sequence shown here is derived from an EMBL/GenBank/DDBJ whole genome shotgun (WGS) entry which is preliminary data.</text>
</comment>
<dbReference type="PANTHER" id="PTHR13691">
    <property type="entry name" value="RIBOSOMAL PROTEIN L2"/>
    <property type="match status" value="1"/>
</dbReference>
<dbReference type="PANTHER" id="PTHR13691:SF5">
    <property type="entry name" value="LARGE RIBOSOMAL SUBUNIT PROTEIN UL2M"/>
    <property type="match status" value="1"/>
</dbReference>
<gene>
    <name evidence="6" type="ORF">V6N11_083044</name>
</gene>
<feature type="domain" description="Large ribosomal subunit protein uL2 C-terminal" evidence="5">
    <location>
        <begin position="1"/>
        <end position="97"/>
    </location>
</feature>
<reference evidence="6 7" key="1">
    <citation type="journal article" date="2024" name="G3 (Bethesda)">
        <title>Genome assembly of Hibiscus sabdariffa L. provides insights into metabolisms of medicinal natural products.</title>
        <authorList>
            <person name="Kim T."/>
        </authorList>
    </citation>
    <scope>NUCLEOTIDE SEQUENCE [LARGE SCALE GENOMIC DNA]</scope>
    <source>
        <strain evidence="6">TK-2024</strain>
        <tissue evidence="6">Old leaves</tissue>
    </source>
</reference>
<dbReference type="Proteomes" id="UP001396334">
    <property type="component" value="Unassembled WGS sequence"/>
</dbReference>
<organism evidence="6 7">
    <name type="scientific">Hibiscus sabdariffa</name>
    <name type="common">roselle</name>
    <dbReference type="NCBI Taxonomy" id="183260"/>
    <lineage>
        <taxon>Eukaryota</taxon>
        <taxon>Viridiplantae</taxon>
        <taxon>Streptophyta</taxon>
        <taxon>Embryophyta</taxon>
        <taxon>Tracheophyta</taxon>
        <taxon>Spermatophyta</taxon>
        <taxon>Magnoliopsida</taxon>
        <taxon>eudicotyledons</taxon>
        <taxon>Gunneridae</taxon>
        <taxon>Pentapetalae</taxon>
        <taxon>rosids</taxon>
        <taxon>malvids</taxon>
        <taxon>Malvales</taxon>
        <taxon>Malvaceae</taxon>
        <taxon>Malvoideae</taxon>
        <taxon>Hibiscus</taxon>
    </lineage>
</organism>
<comment type="similarity">
    <text evidence="1">Belongs to the universal ribosomal protein uL2 family.</text>
</comment>
<evidence type="ECO:0000256" key="4">
    <source>
        <dbReference type="SAM" id="MobiDB-lite"/>
    </source>
</evidence>
<dbReference type="PROSITE" id="PS00467">
    <property type="entry name" value="RIBOSOMAL_L2"/>
    <property type="match status" value="1"/>
</dbReference>
<dbReference type="InterPro" id="IPR002171">
    <property type="entry name" value="Ribosomal_uL2"/>
</dbReference>
<dbReference type="Gene3D" id="4.10.950.10">
    <property type="entry name" value="Ribosomal protein L2, domain 3"/>
    <property type="match status" value="1"/>
</dbReference>
<sequence length="120" mass="12961">MPLGTAIHNIEITLGRGGQLARPAGAVAKLIAKEGKSATLKLPSREKSLGRAGSKCWLGKRPVVRGVVMNPVDHPHGGGEGRAPIGRKKPATPWGYPALGRRSRKRNKYSDNLILRRRSK</sequence>
<dbReference type="SMART" id="SM01382">
    <property type="entry name" value="Ribosomal_L2_C"/>
    <property type="match status" value="1"/>
</dbReference>
<keyword evidence="3" id="KW-0687">Ribonucleoprotein</keyword>
<dbReference type="SUPFAM" id="SSF50104">
    <property type="entry name" value="Translation proteins SH3-like domain"/>
    <property type="match status" value="1"/>
</dbReference>